<protein>
    <submittedName>
        <fullName evidence="1">Uncharacterized protein</fullName>
    </submittedName>
</protein>
<dbReference type="Proteomes" id="UP001153332">
    <property type="component" value="Unassembled WGS sequence"/>
</dbReference>
<name>A0ACC2J096_9PEZI</name>
<proteinExistence type="predicted"/>
<gene>
    <name evidence="1" type="ORF">O1611_g10257</name>
</gene>
<accession>A0ACC2J096</accession>
<reference evidence="1" key="1">
    <citation type="submission" date="2022-12" db="EMBL/GenBank/DDBJ databases">
        <title>Genome Sequence of Lasiodiplodia mahajangana.</title>
        <authorList>
            <person name="Buettner E."/>
        </authorList>
    </citation>
    <scope>NUCLEOTIDE SEQUENCE</scope>
    <source>
        <strain evidence="1">VT137</strain>
    </source>
</reference>
<comment type="caution">
    <text evidence="1">The sequence shown here is derived from an EMBL/GenBank/DDBJ whole genome shotgun (WGS) entry which is preliminary data.</text>
</comment>
<dbReference type="EMBL" id="JAPUUL010003970">
    <property type="protein sequence ID" value="KAJ8120858.1"/>
    <property type="molecule type" value="Genomic_DNA"/>
</dbReference>
<sequence>MTRPGTNTLLVTLVIISSYYVASTYIDQEPEGGKPGERDEEVKRPVHKGPREGDEPDEREEDGYARDDFGVDGAAVAPA</sequence>
<evidence type="ECO:0000313" key="1">
    <source>
        <dbReference type="EMBL" id="KAJ8120858.1"/>
    </source>
</evidence>
<organism evidence="1 2">
    <name type="scientific">Lasiodiplodia mahajangana</name>
    <dbReference type="NCBI Taxonomy" id="1108764"/>
    <lineage>
        <taxon>Eukaryota</taxon>
        <taxon>Fungi</taxon>
        <taxon>Dikarya</taxon>
        <taxon>Ascomycota</taxon>
        <taxon>Pezizomycotina</taxon>
        <taxon>Dothideomycetes</taxon>
        <taxon>Dothideomycetes incertae sedis</taxon>
        <taxon>Botryosphaeriales</taxon>
        <taxon>Botryosphaeriaceae</taxon>
        <taxon>Lasiodiplodia</taxon>
    </lineage>
</organism>
<keyword evidence="2" id="KW-1185">Reference proteome</keyword>
<evidence type="ECO:0000313" key="2">
    <source>
        <dbReference type="Proteomes" id="UP001153332"/>
    </source>
</evidence>